<sequence>IQINNLFSEFSEYLFDSFQKMQKIDLINERLKNIERNVRSIDETTKIKKMATNDTIDDLIRTNQSLRENAQNIITNLNLQLSRQQEYMKKIQEEGSQIIKQTQCIELPQLPSPELIKSRFHEQVTEINTVHWFDAIICGNADYVSQQLTKYSKSYDTREKPSDDEQDKIIRKGWSGIHYAAAHKDLQIFKILFNEEYDLLTAQSHQLFLENQNRSISIPSGSSIIHIILASNAIDLLDFVLQMFQKDEKFQNLAGVENDKKESALLLAPYLNTDAAWQWARCPVAIMSEIQQKSSIQMNFLMMTAKLGRVRYAELIKDFIDEQKFLTVKIDGLQTAILQLFKDSYLAAANWEQLALGKVDYEKYGVNQAEKKKCWQILTSVYKG</sequence>
<evidence type="ECO:0008006" key="3">
    <source>
        <dbReference type="Google" id="ProtNLM"/>
    </source>
</evidence>
<organism evidence="2">
    <name type="scientific">Trepomonas sp. PC1</name>
    <dbReference type="NCBI Taxonomy" id="1076344"/>
    <lineage>
        <taxon>Eukaryota</taxon>
        <taxon>Metamonada</taxon>
        <taxon>Diplomonadida</taxon>
        <taxon>Hexamitidae</taxon>
        <taxon>Hexamitinae</taxon>
        <taxon>Trepomonas</taxon>
    </lineage>
</organism>
<proteinExistence type="predicted"/>
<evidence type="ECO:0000256" key="1">
    <source>
        <dbReference type="SAM" id="Coils"/>
    </source>
</evidence>
<reference evidence="2" key="1">
    <citation type="submission" date="2015-07" db="EMBL/GenBank/DDBJ databases">
        <title>Adaptation to a free-living lifestyle via gene acquisitions in the diplomonad Trepomonas sp. PC1.</title>
        <authorList>
            <person name="Xu F."/>
            <person name="Jerlstrom-Hultqvist J."/>
            <person name="Kolisko M."/>
            <person name="Simpson A.G.B."/>
            <person name="Roger A.J."/>
            <person name="Svard S.G."/>
            <person name="Andersson J.O."/>
        </authorList>
    </citation>
    <scope>NUCLEOTIDE SEQUENCE</scope>
    <source>
        <strain evidence="2">PC1</strain>
    </source>
</reference>
<dbReference type="EMBL" id="GDID01004371">
    <property type="protein sequence ID" value="JAP92235.1"/>
    <property type="molecule type" value="Transcribed_RNA"/>
</dbReference>
<feature type="non-terminal residue" evidence="2">
    <location>
        <position position="384"/>
    </location>
</feature>
<gene>
    <name evidence="2" type="ORF">TPC1_15896</name>
</gene>
<dbReference type="SUPFAM" id="SSF140860">
    <property type="entry name" value="Pseudo ankyrin repeat-like"/>
    <property type="match status" value="1"/>
</dbReference>
<feature type="coiled-coil region" evidence="1">
    <location>
        <begin position="24"/>
        <end position="94"/>
    </location>
</feature>
<feature type="non-terminal residue" evidence="2">
    <location>
        <position position="1"/>
    </location>
</feature>
<name>A0A146K8Y8_9EUKA</name>
<evidence type="ECO:0000313" key="2">
    <source>
        <dbReference type="EMBL" id="JAP92235.1"/>
    </source>
</evidence>
<accession>A0A146K8Y8</accession>
<protein>
    <recommendedName>
        <fullName evidence="3">Ankyrin repeat-containing protein</fullName>
    </recommendedName>
</protein>
<dbReference type="AlphaFoldDB" id="A0A146K8Y8"/>
<keyword evidence="1" id="KW-0175">Coiled coil</keyword>